<dbReference type="AlphaFoldDB" id="D3FXQ8"/>
<evidence type="ECO:0000313" key="2">
    <source>
        <dbReference type="Proteomes" id="UP000001544"/>
    </source>
</evidence>
<dbReference type="KEGG" id="bpf:BpOF4_04145"/>
<name>D3FXQ8_ALKPO</name>
<reference evidence="1 2" key="1">
    <citation type="journal article" date="2011" name="Environ. Microbiol.">
        <title>Genome of alkaliphilic Bacillus pseudofirmus OF4 reveals adaptations that support the ability to grow in an external pH range from 7.5 to 11.4.</title>
        <authorList>
            <person name="Janto B."/>
            <person name="Ahmed A."/>
            <person name="Ito M."/>
            <person name="Liu J."/>
            <person name="Hicks D.B."/>
            <person name="Pagni S."/>
            <person name="Fackelmayer O.J."/>
            <person name="Smith T.A."/>
            <person name="Earl J."/>
            <person name="Elbourne L.D."/>
            <person name="Hassan K."/>
            <person name="Paulsen I.T."/>
            <person name="Kolsto A.B."/>
            <person name="Tourasse N.J."/>
            <person name="Ehrlich G.D."/>
            <person name="Boissy R."/>
            <person name="Ivey D.M."/>
            <person name="Li G."/>
            <person name="Xue Y."/>
            <person name="Ma Y."/>
            <person name="Hu F.Z."/>
            <person name="Krulwich T.A."/>
        </authorList>
    </citation>
    <scope>NUCLEOTIDE SEQUENCE [LARGE SCALE GENOMIC DNA]</scope>
    <source>
        <strain evidence="2">ATCC BAA-2126 / JCM 17055 / OF4</strain>
    </source>
</reference>
<dbReference type="EMBL" id="CP001878">
    <property type="protein sequence ID" value="ADC48895.1"/>
    <property type="molecule type" value="Genomic_DNA"/>
</dbReference>
<keyword evidence="2" id="KW-1185">Reference proteome</keyword>
<gene>
    <name evidence="1" type="ordered locus">BpOF4_04145</name>
</gene>
<proteinExistence type="predicted"/>
<dbReference type="HOGENOM" id="CLU_3324639_0_0_9"/>
<dbReference type="Proteomes" id="UP000001544">
    <property type="component" value="Chromosome"/>
</dbReference>
<accession>D3FXQ8</accession>
<protein>
    <submittedName>
        <fullName evidence="1">Uncharacterized protein</fullName>
    </submittedName>
</protein>
<organism evidence="1 2">
    <name type="scientific">Alkalihalophilus pseudofirmus (strain ATCC BAA-2126 / JCM 17055 / OF4)</name>
    <name type="common">Bacillus pseudofirmus</name>
    <dbReference type="NCBI Taxonomy" id="398511"/>
    <lineage>
        <taxon>Bacteria</taxon>
        <taxon>Bacillati</taxon>
        <taxon>Bacillota</taxon>
        <taxon>Bacilli</taxon>
        <taxon>Bacillales</taxon>
        <taxon>Bacillaceae</taxon>
        <taxon>Alkalihalophilus</taxon>
    </lineage>
</organism>
<evidence type="ECO:0000313" key="1">
    <source>
        <dbReference type="EMBL" id="ADC48895.1"/>
    </source>
</evidence>
<sequence length="38" mass="4495">MNKSIKYEEMNSGRSIILYRRKGFNLDGDDNKMTLINE</sequence>